<evidence type="ECO:0000256" key="1">
    <source>
        <dbReference type="ARBA" id="ARBA00022857"/>
    </source>
</evidence>
<sequence>MKAVAFDRYGGPDVLHVMETDKPEVSENEVLVRVGASGINPVDTYFRKGIRPVADFPAVPHFDLGGSVVDVGSKVTNMKVGDRVWATNVPGTAAEFVAVPSEKLFLIPEHVTEAEGAAVAMAFMTAHLSLHYRANLQKDETVLIYGGAGAVGNAAIQLARLAGATVIATAGSKEKKELCKQAGADHVILYREENIVEKVVDVTGDIGVDVILDMSLSENMENDLEMIKTGGRIVTIGSPENNAPQLPWRKLNQKHASLMGVLLFTAPPEELRAAGEAISMMLNDKTITPYLAQTYPFDEATQAHADLEAKKFNGNLVLVP</sequence>
<dbReference type="SUPFAM" id="SSF51735">
    <property type="entry name" value="NAD(P)-binding Rossmann-fold domains"/>
    <property type="match status" value="1"/>
</dbReference>
<organism evidence="3 4">
    <name type="scientific">Alteribacter lacisalsi</name>
    <dbReference type="NCBI Taxonomy" id="2045244"/>
    <lineage>
        <taxon>Bacteria</taxon>
        <taxon>Bacillati</taxon>
        <taxon>Bacillota</taxon>
        <taxon>Bacilli</taxon>
        <taxon>Bacillales</taxon>
        <taxon>Bacillaceae</taxon>
        <taxon>Alteribacter</taxon>
    </lineage>
</organism>
<dbReference type="EMBL" id="PDOF01000002">
    <property type="protein sequence ID" value="PYZ96925.1"/>
    <property type="molecule type" value="Genomic_DNA"/>
</dbReference>
<dbReference type="InterPro" id="IPR011032">
    <property type="entry name" value="GroES-like_sf"/>
</dbReference>
<dbReference type="Gene3D" id="3.90.180.10">
    <property type="entry name" value="Medium-chain alcohol dehydrogenases, catalytic domain"/>
    <property type="match status" value="1"/>
</dbReference>
<dbReference type="SMART" id="SM00829">
    <property type="entry name" value="PKS_ER"/>
    <property type="match status" value="1"/>
</dbReference>
<dbReference type="InterPro" id="IPR013154">
    <property type="entry name" value="ADH-like_N"/>
</dbReference>
<dbReference type="GO" id="GO:0016491">
    <property type="term" value="F:oxidoreductase activity"/>
    <property type="evidence" value="ECO:0007669"/>
    <property type="project" value="InterPro"/>
</dbReference>
<keyword evidence="1" id="KW-0521">NADP</keyword>
<dbReference type="RefSeq" id="WP_110520865.1">
    <property type="nucleotide sequence ID" value="NZ_PDOF01000002.1"/>
</dbReference>
<dbReference type="Pfam" id="PF08240">
    <property type="entry name" value="ADH_N"/>
    <property type="match status" value="1"/>
</dbReference>
<feature type="domain" description="Enoyl reductase (ER)" evidence="2">
    <location>
        <begin position="10"/>
        <end position="318"/>
    </location>
</feature>
<dbReference type="Pfam" id="PF00107">
    <property type="entry name" value="ADH_zinc_N"/>
    <property type="match status" value="1"/>
</dbReference>
<dbReference type="InterPro" id="IPR051603">
    <property type="entry name" value="Zinc-ADH_QOR/CCCR"/>
</dbReference>
<dbReference type="CDD" id="cd08253">
    <property type="entry name" value="zeta_crystallin"/>
    <property type="match status" value="1"/>
</dbReference>
<evidence type="ECO:0000313" key="4">
    <source>
        <dbReference type="Proteomes" id="UP000248066"/>
    </source>
</evidence>
<dbReference type="InterPro" id="IPR036291">
    <property type="entry name" value="NAD(P)-bd_dom_sf"/>
</dbReference>
<accession>A0A2W0HHL3</accession>
<evidence type="ECO:0000259" key="2">
    <source>
        <dbReference type="SMART" id="SM00829"/>
    </source>
</evidence>
<name>A0A2W0HHL3_9BACI</name>
<reference evidence="3 4" key="1">
    <citation type="submission" date="2017-10" db="EMBL/GenBank/DDBJ databases">
        <title>Bacillus sp. nov., a halophilic bacterium isolated from a Yangshapao Lake.</title>
        <authorList>
            <person name="Wang H."/>
        </authorList>
    </citation>
    <scope>NUCLEOTIDE SEQUENCE [LARGE SCALE GENOMIC DNA]</scope>
    <source>
        <strain evidence="3 4">YSP-3</strain>
    </source>
</reference>
<dbReference type="AlphaFoldDB" id="A0A2W0HHL3"/>
<dbReference type="SUPFAM" id="SSF50129">
    <property type="entry name" value="GroES-like"/>
    <property type="match status" value="1"/>
</dbReference>
<gene>
    <name evidence="3" type="ORF">CR205_14725</name>
</gene>
<comment type="caution">
    <text evidence="3">The sequence shown here is derived from an EMBL/GenBank/DDBJ whole genome shotgun (WGS) entry which is preliminary data.</text>
</comment>
<dbReference type="Gene3D" id="3.40.50.720">
    <property type="entry name" value="NAD(P)-binding Rossmann-like Domain"/>
    <property type="match status" value="1"/>
</dbReference>
<dbReference type="OrthoDB" id="9787435at2"/>
<dbReference type="PANTHER" id="PTHR44154:SF1">
    <property type="entry name" value="QUINONE OXIDOREDUCTASE"/>
    <property type="match status" value="1"/>
</dbReference>
<dbReference type="Proteomes" id="UP000248066">
    <property type="component" value="Unassembled WGS sequence"/>
</dbReference>
<dbReference type="InterPro" id="IPR020843">
    <property type="entry name" value="ER"/>
</dbReference>
<dbReference type="InterPro" id="IPR013149">
    <property type="entry name" value="ADH-like_C"/>
</dbReference>
<evidence type="ECO:0000313" key="3">
    <source>
        <dbReference type="EMBL" id="PYZ96925.1"/>
    </source>
</evidence>
<keyword evidence="4" id="KW-1185">Reference proteome</keyword>
<dbReference type="PANTHER" id="PTHR44154">
    <property type="entry name" value="QUINONE OXIDOREDUCTASE"/>
    <property type="match status" value="1"/>
</dbReference>
<protein>
    <submittedName>
        <fullName evidence="3">Quinone oxidoreductase</fullName>
    </submittedName>
</protein>
<proteinExistence type="predicted"/>